<protein>
    <recommendedName>
        <fullName evidence="3">PIN domain-containing protein</fullName>
    </recommendedName>
</protein>
<dbReference type="AlphaFoldDB" id="A0A822L999"/>
<dbReference type="SUPFAM" id="SSF88723">
    <property type="entry name" value="PIN domain-like"/>
    <property type="match status" value="1"/>
</dbReference>
<name>A0A822L999_MICAE</name>
<gene>
    <name evidence="1" type="ORF">MICCA_2540003</name>
</gene>
<evidence type="ECO:0008006" key="3">
    <source>
        <dbReference type="Google" id="ProtNLM"/>
    </source>
</evidence>
<accession>A0A822L999</accession>
<dbReference type="Proteomes" id="UP000005806">
    <property type="component" value="Unassembled WGS sequence"/>
</dbReference>
<reference evidence="1 2" key="1">
    <citation type="submission" date="2012-04" db="EMBL/GenBank/DDBJ databases">
        <authorList>
            <person name="Genoscope - CEA"/>
        </authorList>
    </citation>
    <scope>NUCLEOTIDE SEQUENCE [LARGE SCALE GENOMIC DNA]</scope>
    <source>
        <strain evidence="1 2">9432</strain>
    </source>
</reference>
<dbReference type="EMBL" id="CAIH01000173">
    <property type="protein sequence ID" value="CCH92779.1"/>
    <property type="molecule type" value="Genomic_DNA"/>
</dbReference>
<sequence>MVIYLGFDLYDSFHIACAEYARIDVLLTTDDRLLRKAIKYSKLLQVKLAELNILTN</sequence>
<organism evidence="1 2">
    <name type="scientific">Microcystis aeruginosa PCC 9432</name>
    <dbReference type="NCBI Taxonomy" id="1160280"/>
    <lineage>
        <taxon>Bacteria</taxon>
        <taxon>Bacillati</taxon>
        <taxon>Cyanobacteriota</taxon>
        <taxon>Cyanophyceae</taxon>
        <taxon>Oscillatoriophycideae</taxon>
        <taxon>Chroococcales</taxon>
        <taxon>Microcystaceae</taxon>
        <taxon>Microcystis</taxon>
    </lineage>
</organism>
<comment type="caution">
    <text evidence="1">The sequence shown here is derived from an EMBL/GenBank/DDBJ whole genome shotgun (WGS) entry which is preliminary data.</text>
</comment>
<evidence type="ECO:0000313" key="2">
    <source>
        <dbReference type="Proteomes" id="UP000005806"/>
    </source>
</evidence>
<dbReference type="InterPro" id="IPR029060">
    <property type="entry name" value="PIN-like_dom_sf"/>
</dbReference>
<evidence type="ECO:0000313" key="1">
    <source>
        <dbReference type="EMBL" id="CCH92779.1"/>
    </source>
</evidence>
<proteinExistence type="predicted"/>